<dbReference type="Proteomes" id="UP000185829">
    <property type="component" value="Unassembled WGS sequence"/>
</dbReference>
<dbReference type="InterPro" id="IPR019888">
    <property type="entry name" value="Tscrpt_reg_AsnC-like"/>
</dbReference>
<dbReference type="SUPFAM" id="SSF54909">
    <property type="entry name" value="Dimeric alpha+beta barrel"/>
    <property type="match status" value="1"/>
</dbReference>
<dbReference type="PROSITE" id="PS50956">
    <property type="entry name" value="HTH_ASNC_2"/>
    <property type="match status" value="1"/>
</dbReference>
<dbReference type="InterPro" id="IPR011991">
    <property type="entry name" value="ArsR-like_HTH"/>
</dbReference>
<dbReference type="EMBL" id="FTMX01000002">
    <property type="protein sequence ID" value="SIR01781.1"/>
    <property type="molecule type" value="Genomic_DNA"/>
</dbReference>
<evidence type="ECO:0000256" key="1">
    <source>
        <dbReference type="ARBA" id="ARBA00023015"/>
    </source>
</evidence>
<evidence type="ECO:0000313" key="13">
    <source>
        <dbReference type="Proteomes" id="UP000317770"/>
    </source>
</evidence>
<reference evidence="6 10" key="1">
    <citation type="journal article" date="2014" name="Genome Announc.">
        <title>Genome Sequence of Bacillus simplex Strain P558, Isolated from a Human Fecal Sample.</title>
        <authorList>
            <person name="Croce O."/>
            <person name="Hugon P."/>
            <person name="Lagier J.C."/>
            <person name="Bibi F."/>
            <person name="Robert C."/>
            <person name="Azhar E.I."/>
            <person name="Raoult D."/>
            <person name="Fournier P.E."/>
        </authorList>
    </citation>
    <scope>NUCLEOTIDE SEQUENCE [LARGE SCALE GENOMIC DNA]</scope>
    <source>
        <strain evidence="6 10">P558</strain>
    </source>
</reference>
<reference evidence="5" key="6">
    <citation type="submission" date="2021-11" db="EMBL/GenBank/DDBJ databases">
        <authorList>
            <person name="Bulgarelli D."/>
        </authorList>
    </citation>
    <scope>NUCLEOTIDE SEQUENCE</scope>
    <source>
        <strain evidence="5">Bi133</strain>
    </source>
</reference>
<accession>A0A098FBI6</accession>
<dbReference type="GO" id="GO:0043200">
    <property type="term" value="P:response to amino acid"/>
    <property type="evidence" value="ECO:0007669"/>
    <property type="project" value="TreeGrafter"/>
</dbReference>
<dbReference type="InterPro" id="IPR000485">
    <property type="entry name" value="AsnC-type_HTH_dom"/>
</dbReference>
<reference evidence="8 12" key="4">
    <citation type="journal article" date="2019" name="Environ. Microbiol.">
        <title>An active ?-lactamase is a part of an orchestrated cell wall stress resistance network of Bacillus subtilis and related rhizosphere species.</title>
        <authorList>
            <person name="Bucher T."/>
            <person name="Keren-Paz A."/>
            <person name="Hausser J."/>
            <person name="Olender T."/>
            <person name="Cytryn E."/>
            <person name="Kolodkin-Gal I."/>
        </authorList>
    </citation>
    <scope>NUCLEOTIDE SEQUENCE [LARGE SCALE GENOMIC DNA]</scope>
    <source>
        <strain evidence="8 12">I4</strain>
    </source>
</reference>
<evidence type="ECO:0000313" key="7">
    <source>
        <dbReference type="EMBL" id="SIR01781.1"/>
    </source>
</evidence>
<protein>
    <submittedName>
        <fullName evidence="6 9">AsnC family transcriptional regulator</fullName>
    </submittedName>
    <submittedName>
        <fullName evidence="5">HTH-type transcriptional regulator LrpC</fullName>
    </submittedName>
    <submittedName>
        <fullName evidence="7">Transcriptional regulator, AsnC family</fullName>
    </submittedName>
</protein>
<dbReference type="PANTHER" id="PTHR30154:SF34">
    <property type="entry name" value="TRANSCRIPTIONAL REGULATOR AZLB"/>
    <property type="match status" value="1"/>
</dbReference>
<dbReference type="Proteomes" id="UP000789326">
    <property type="component" value="Unassembled WGS sequence"/>
</dbReference>
<reference evidence="9 13" key="5">
    <citation type="submission" date="2019-07" db="EMBL/GenBank/DDBJ databases">
        <title>Genome assembly of Bacillus simplex strain GGC-P6A.</title>
        <authorList>
            <person name="Jennings M.E."/>
            <person name="Barton H.A."/>
        </authorList>
    </citation>
    <scope>NUCLEOTIDE SEQUENCE [LARGE SCALE GENOMIC DNA]</scope>
    <source>
        <strain evidence="9 13">GGC-P6A</strain>
    </source>
</reference>
<dbReference type="PRINTS" id="PR00033">
    <property type="entry name" value="HTHASNC"/>
</dbReference>
<dbReference type="EMBL" id="SZNT01000334">
    <property type="protein sequence ID" value="TKH08798.1"/>
    <property type="molecule type" value="Genomic_DNA"/>
</dbReference>
<evidence type="ECO:0000259" key="4">
    <source>
        <dbReference type="PROSITE" id="PS50956"/>
    </source>
</evidence>
<dbReference type="EMBL" id="VNKI01000002">
    <property type="protein sequence ID" value="TVX83004.1"/>
    <property type="molecule type" value="Genomic_DNA"/>
</dbReference>
<evidence type="ECO:0000313" key="5">
    <source>
        <dbReference type="EMBL" id="CAH0272564.1"/>
    </source>
</evidence>
<dbReference type="GO" id="GO:0005829">
    <property type="term" value="C:cytosol"/>
    <property type="evidence" value="ECO:0007669"/>
    <property type="project" value="TreeGrafter"/>
</dbReference>
<dbReference type="SMART" id="SM00344">
    <property type="entry name" value="HTH_ASNC"/>
    <property type="match status" value="1"/>
</dbReference>
<dbReference type="SUPFAM" id="SSF46785">
    <property type="entry name" value="Winged helix' DNA-binding domain"/>
    <property type="match status" value="1"/>
</dbReference>
<evidence type="ECO:0000313" key="11">
    <source>
        <dbReference type="Proteomes" id="UP000185829"/>
    </source>
</evidence>
<feature type="domain" description="HTH asnC-type" evidence="4">
    <location>
        <begin position="12"/>
        <end position="73"/>
    </location>
</feature>
<dbReference type="eggNOG" id="COG1522">
    <property type="taxonomic scope" value="Bacteria"/>
</dbReference>
<dbReference type="EMBL" id="CAKKMG010000064">
    <property type="protein sequence ID" value="CAH0272564.1"/>
    <property type="molecule type" value="Genomic_DNA"/>
</dbReference>
<dbReference type="AlphaFoldDB" id="A0A098FBI6"/>
<sequence>MAEDFKIPSLKVDEIDKKIISVLHEDARISYTDLAKKVELSRVAVQMRINHLVENGVIERFTAVINPAKVGIHVSAFFNVEVEPKYLESVAQQLESEPAVTSLYHMTGPSKLHMHGIFTDNQEMERFLNEKLYAVVGVVSVDCQILIKRYKSRMGMKL</sequence>
<dbReference type="Gene3D" id="1.10.10.10">
    <property type="entry name" value="Winged helix-like DNA-binding domain superfamily/Winged helix DNA-binding domain"/>
    <property type="match status" value="1"/>
</dbReference>
<keyword evidence="2" id="KW-0238">DNA-binding</keyword>
<organism evidence="9 13">
    <name type="scientific">Peribacillus simplex</name>
    <dbReference type="NCBI Taxonomy" id="1478"/>
    <lineage>
        <taxon>Bacteria</taxon>
        <taxon>Bacillati</taxon>
        <taxon>Bacillota</taxon>
        <taxon>Bacilli</taxon>
        <taxon>Bacillales</taxon>
        <taxon>Bacillaceae</taxon>
        <taxon>Peribacillus</taxon>
    </lineage>
</organism>
<dbReference type="GeneID" id="56472528"/>
<dbReference type="InterPro" id="IPR011008">
    <property type="entry name" value="Dimeric_a/b-barrel"/>
</dbReference>
<evidence type="ECO:0000313" key="10">
    <source>
        <dbReference type="Proteomes" id="UP000182110"/>
    </source>
</evidence>
<evidence type="ECO:0000256" key="2">
    <source>
        <dbReference type="ARBA" id="ARBA00023125"/>
    </source>
</evidence>
<evidence type="ECO:0000313" key="8">
    <source>
        <dbReference type="EMBL" id="TKH08798.1"/>
    </source>
</evidence>
<dbReference type="GO" id="GO:0043565">
    <property type="term" value="F:sequence-specific DNA binding"/>
    <property type="evidence" value="ECO:0007669"/>
    <property type="project" value="InterPro"/>
</dbReference>
<reference evidence="7 11" key="3">
    <citation type="submission" date="2017-01" db="EMBL/GenBank/DDBJ databases">
        <authorList>
            <person name="Varghese N."/>
            <person name="Submissions S."/>
        </authorList>
    </citation>
    <scope>NUCLEOTIDE SEQUENCE [LARGE SCALE GENOMIC DNA]</scope>
    <source>
        <strain evidence="7 11">RUG2-6</strain>
    </source>
</reference>
<dbReference type="InterPro" id="IPR036388">
    <property type="entry name" value="WH-like_DNA-bd_sf"/>
</dbReference>
<dbReference type="EMBL" id="CCXW01000001">
    <property type="protein sequence ID" value="CEG31091.1"/>
    <property type="molecule type" value="Genomic_DNA"/>
</dbReference>
<dbReference type="InterPro" id="IPR019887">
    <property type="entry name" value="Tscrpt_reg_AsnC/Lrp_C"/>
</dbReference>
<keyword evidence="3" id="KW-0804">Transcription</keyword>
<dbReference type="CDD" id="cd00090">
    <property type="entry name" value="HTH_ARSR"/>
    <property type="match status" value="1"/>
</dbReference>
<evidence type="ECO:0000313" key="6">
    <source>
        <dbReference type="EMBL" id="CEG31091.1"/>
    </source>
</evidence>
<dbReference type="STRING" id="1478.UP17_04805"/>
<dbReference type="Proteomes" id="UP000182110">
    <property type="component" value="Unassembled WGS sequence"/>
</dbReference>
<keyword evidence="10" id="KW-1185">Reference proteome</keyword>
<dbReference type="Proteomes" id="UP000309170">
    <property type="component" value="Unassembled WGS sequence"/>
</dbReference>
<proteinExistence type="predicted"/>
<dbReference type="Gene3D" id="3.30.70.920">
    <property type="match status" value="1"/>
</dbReference>
<name>A0A098FBI6_9BACI</name>
<evidence type="ECO:0000313" key="9">
    <source>
        <dbReference type="EMBL" id="TVX83004.1"/>
    </source>
</evidence>
<dbReference type="Pfam" id="PF13404">
    <property type="entry name" value="HTH_AsnC-type"/>
    <property type="match status" value="1"/>
</dbReference>
<evidence type="ECO:0000256" key="3">
    <source>
        <dbReference type="ARBA" id="ARBA00023163"/>
    </source>
</evidence>
<gene>
    <name evidence="5" type="primary">lrpC_3</name>
    <name evidence="6" type="ORF">BN1180_01227</name>
    <name evidence="8" type="ORF">FC678_19260</name>
    <name evidence="9" type="ORF">FQP34_05365</name>
    <name evidence="7" type="ORF">SAMN05878482_102782</name>
    <name evidence="5" type="ORF">SRABI133_03704</name>
</gene>
<keyword evidence="1" id="KW-0805">Transcription regulation</keyword>
<dbReference type="Proteomes" id="UP000317770">
    <property type="component" value="Unassembled WGS sequence"/>
</dbReference>
<dbReference type="RefSeq" id="WP_034315019.1">
    <property type="nucleotide sequence ID" value="NZ_CABIYS010000001.1"/>
</dbReference>
<dbReference type="Pfam" id="PF01037">
    <property type="entry name" value="AsnC_trans_reg"/>
    <property type="match status" value="1"/>
</dbReference>
<comment type="caution">
    <text evidence="9">The sequence shown here is derived from an EMBL/GenBank/DDBJ whole genome shotgun (WGS) entry which is preliminary data.</text>
</comment>
<evidence type="ECO:0000313" key="12">
    <source>
        <dbReference type="Proteomes" id="UP000309170"/>
    </source>
</evidence>
<reference evidence="6" key="2">
    <citation type="submission" date="2014-10" db="EMBL/GenBank/DDBJ databases">
        <authorList>
            <person name="Urmite Genomes"/>
        </authorList>
    </citation>
    <scope>NUCLEOTIDE SEQUENCE</scope>
    <source>
        <strain evidence="6">P558</strain>
    </source>
</reference>
<dbReference type="OrthoDB" id="529868at2"/>
<dbReference type="InterPro" id="IPR036390">
    <property type="entry name" value="WH_DNA-bd_sf"/>
</dbReference>
<dbReference type="PANTHER" id="PTHR30154">
    <property type="entry name" value="LEUCINE-RESPONSIVE REGULATORY PROTEIN"/>
    <property type="match status" value="1"/>
</dbReference>